<proteinExistence type="predicted"/>
<name>B9LVU9_HALLT</name>
<dbReference type="KEGG" id="hla:Hlac_2770"/>
<accession>B9LVU9</accession>
<dbReference type="RefSeq" id="WP_012659178.1">
    <property type="nucleotide sequence ID" value="NC_012028.1"/>
</dbReference>
<protein>
    <submittedName>
        <fullName evidence="1">Uncharacterized protein</fullName>
    </submittedName>
</protein>
<dbReference type="EMBL" id="CP001366">
    <property type="protein sequence ID" value="ACM58339.1"/>
    <property type="molecule type" value="Genomic_DNA"/>
</dbReference>
<organism evidence="1 2">
    <name type="scientific">Halorubrum lacusprofundi (strain ATCC 49239 / DSM 5036 / JCM 8891 / ACAM 34)</name>
    <dbReference type="NCBI Taxonomy" id="416348"/>
    <lineage>
        <taxon>Archaea</taxon>
        <taxon>Methanobacteriati</taxon>
        <taxon>Methanobacteriota</taxon>
        <taxon>Stenosarchaea group</taxon>
        <taxon>Halobacteria</taxon>
        <taxon>Halobacteriales</taxon>
        <taxon>Haloferacaceae</taxon>
        <taxon>Halorubrum</taxon>
    </lineage>
</organism>
<gene>
    <name evidence="1" type="ordered locus">Hlac_2770</name>
</gene>
<dbReference type="GeneID" id="7398863"/>
<dbReference type="HOGENOM" id="CLU_1140542_0_0_2"/>
<sequence>MTSEIPPEYDDSTVRHYRADGVLTVTHDDETNEHVIKSRGRDQGDKWTRRVPATRTTVDVSEALWSIPDNWTKVYRLTAEYGHDKGIYRIPESGDAVLVSLCHKNSHITDANHTVEAVGSIAWDARAEVDEEALDDAFSHLNGCADEFPDGVREVLQYIRDNPREAVADAEKDAEMHAVDCVTDLETIPVSEFDAFRVTFRSEGGVVSHPEYSSDSEVMEAVRELLSEFNVVPPSPLVSVTVR</sequence>
<reference evidence="1 2" key="1">
    <citation type="journal article" date="2016" name="Stand. Genomic Sci.">
        <title>Complete genome sequence of the Antarctic Halorubrum lacusprofundi type strain ACAM 34.</title>
        <authorList>
            <person name="Anderson I.J."/>
            <person name="DasSarma P."/>
            <person name="Lucas S."/>
            <person name="Copeland A."/>
            <person name="Lapidus A."/>
            <person name="Del Rio T.G."/>
            <person name="Tice H."/>
            <person name="Dalin E."/>
            <person name="Bruce D.C."/>
            <person name="Goodwin L."/>
            <person name="Pitluck S."/>
            <person name="Sims D."/>
            <person name="Brettin T.S."/>
            <person name="Detter J.C."/>
            <person name="Han C.S."/>
            <person name="Larimer F."/>
            <person name="Hauser L."/>
            <person name="Land M."/>
            <person name="Ivanova N."/>
            <person name="Richardson P."/>
            <person name="Cavicchioli R."/>
            <person name="DasSarma S."/>
            <person name="Woese C.R."/>
            <person name="Kyrpides N.C."/>
        </authorList>
    </citation>
    <scope>NUCLEOTIDE SEQUENCE [LARGE SCALE GENOMIC DNA]</scope>
    <source>
        <strain evidence="2">ATCC 49239 / DSM 5036 / JCM 8891 / ACAM 34</strain>
    </source>
</reference>
<dbReference type="eggNOG" id="arCOG13000">
    <property type="taxonomic scope" value="Archaea"/>
</dbReference>
<dbReference type="Proteomes" id="UP000000740">
    <property type="component" value="Chromosome 2"/>
</dbReference>
<evidence type="ECO:0000313" key="2">
    <source>
        <dbReference type="Proteomes" id="UP000000740"/>
    </source>
</evidence>
<keyword evidence="2" id="KW-1185">Reference proteome</keyword>
<dbReference type="AlphaFoldDB" id="B9LVU9"/>
<evidence type="ECO:0000313" key="1">
    <source>
        <dbReference type="EMBL" id="ACM58339.1"/>
    </source>
</evidence>